<reference evidence="1 2" key="1">
    <citation type="submission" date="2024-01" db="EMBL/GenBank/DDBJ databases">
        <title>The diversity of rhizobia nodulating Mimosa spp. in eleven states of Brazil covering several biomes is determined by host plant, location, and edaphic factors.</title>
        <authorList>
            <person name="Rouws L."/>
            <person name="Barauna A."/>
            <person name="Beukes C."/>
            <person name="De Faria S.M."/>
            <person name="Gross E."/>
            <person name="Dos Reis Junior F.B."/>
            <person name="Simon M."/>
            <person name="Maluk M."/>
            <person name="Odee D.W."/>
            <person name="Kenicer G."/>
            <person name="Young J.P.W."/>
            <person name="Reis V.M."/>
            <person name="Zilli J."/>
            <person name="James E.K."/>
        </authorList>
    </citation>
    <scope>NUCLEOTIDE SEQUENCE [LARGE SCALE GENOMIC DNA]</scope>
    <source>
        <strain evidence="1 2">JPY167</strain>
    </source>
</reference>
<name>A0ABU9RJC7_9BURK</name>
<dbReference type="RefSeq" id="WP_342945497.1">
    <property type="nucleotide sequence ID" value="NZ_JAYMRV010000001.1"/>
</dbReference>
<evidence type="ECO:0000313" key="1">
    <source>
        <dbReference type="EMBL" id="MEM5419633.1"/>
    </source>
</evidence>
<comment type="caution">
    <text evidence="1">The sequence shown here is derived from an EMBL/GenBank/DDBJ whole genome shotgun (WGS) entry which is preliminary data.</text>
</comment>
<accession>A0ABU9RJC7</accession>
<evidence type="ECO:0000313" key="2">
    <source>
        <dbReference type="Proteomes" id="UP001489897"/>
    </source>
</evidence>
<dbReference type="Proteomes" id="UP001489897">
    <property type="component" value="Unassembled WGS sequence"/>
</dbReference>
<organism evidence="1 2">
    <name type="scientific">Paraburkholderia ferrariae</name>
    <dbReference type="NCBI Taxonomy" id="386056"/>
    <lineage>
        <taxon>Bacteria</taxon>
        <taxon>Pseudomonadati</taxon>
        <taxon>Pseudomonadota</taxon>
        <taxon>Betaproteobacteria</taxon>
        <taxon>Burkholderiales</taxon>
        <taxon>Burkholderiaceae</taxon>
        <taxon>Paraburkholderia</taxon>
    </lineage>
</organism>
<sequence>MNQTNYRWQIKDMTGRVIADYLTWPAACDVLSVLQQHNLKVTLRLVEGDAQ</sequence>
<protein>
    <submittedName>
        <fullName evidence="1">Uncharacterized protein</fullName>
    </submittedName>
</protein>
<keyword evidence="2" id="KW-1185">Reference proteome</keyword>
<proteinExistence type="predicted"/>
<dbReference type="EMBL" id="JAYMRV010000001">
    <property type="protein sequence ID" value="MEM5419633.1"/>
    <property type="molecule type" value="Genomic_DNA"/>
</dbReference>
<gene>
    <name evidence="1" type="ORF">VSR73_00905</name>
</gene>